<dbReference type="Proteomes" id="UP000278627">
    <property type="component" value="Unassembled WGS sequence"/>
</dbReference>
<proteinExistence type="predicted"/>
<organism evidence="4">
    <name type="scientific">Brugia pahangi</name>
    <name type="common">Filarial nematode worm</name>
    <dbReference type="NCBI Taxonomy" id="6280"/>
    <lineage>
        <taxon>Eukaryota</taxon>
        <taxon>Metazoa</taxon>
        <taxon>Ecdysozoa</taxon>
        <taxon>Nematoda</taxon>
        <taxon>Chromadorea</taxon>
        <taxon>Rhabditida</taxon>
        <taxon>Spirurina</taxon>
        <taxon>Spiruromorpha</taxon>
        <taxon>Filarioidea</taxon>
        <taxon>Onchocercidae</taxon>
        <taxon>Brugia</taxon>
    </lineage>
</organism>
<reference evidence="2 3" key="2">
    <citation type="submission" date="2018-11" db="EMBL/GenBank/DDBJ databases">
        <authorList>
            <consortium name="Pathogen Informatics"/>
        </authorList>
    </citation>
    <scope>NUCLEOTIDE SEQUENCE [LARGE SCALE GENOMIC DNA]</scope>
</reference>
<feature type="chain" id="PRO_5043121975" evidence="1">
    <location>
        <begin position="20"/>
        <end position="53"/>
    </location>
</feature>
<evidence type="ECO:0000313" key="3">
    <source>
        <dbReference type="Proteomes" id="UP000278627"/>
    </source>
</evidence>
<name>A0A0N4TG77_BRUPA</name>
<reference evidence="4" key="1">
    <citation type="submission" date="2017-02" db="UniProtKB">
        <authorList>
            <consortium name="WormBaseParasite"/>
        </authorList>
    </citation>
    <scope>IDENTIFICATION</scope>
</reference>
<evidence type="ECO:0000313" key="2">
    <source>
        <dbReference type="EMBL" id="VDN88362.1"/>
    </source>
</evidence>
<keyword evidence="1" id="KW-0732">Signal</keyword>
<dbReference type="EMBL" id="UZAD01007744">
    <property type="protein sequence ID" value="VDN88362.1"/>
    <property type="molecule type" value="Genomic_DNA"/>
</dbReference>
<keyword evidence="3" id="KW-1185">Reference proteome</keyword>
<protein>
    <submittedName>
        <fullName evidence="4">Heat shock protein 70</fullName>
    </submittedName>
</protein>
<dbReference type="AlphaFoldDB" id="A0A0N4TG77"/>
<accession>A0A0N4TG77</accession>
<sequence>MKTLPLFLTVALLVVDVFSRQGEDGKKDDVHGSDDEKSAKYGTIIGIDLGTTY</sequence>
<dbReference type="WBParaSite" id="BPAG_0000721501-mRNA-1">
    <property type="protein sequence ID" value="BPAG_0000721501-mRNA-1"/>
    <property type="gene ID" value="BPAG_0000721501"/>
</dbReference>
<evidence type="ECO:0000256" key="1">
    <source>
        <dbReference type="SAM" id="SignalP"/>
    </source>
</evidence>
<feature type="signal peptide" evidence="1">
    <location>
        <begin position="1"/>
        <end position="19"/>
    </location>
</feature>
<gene>
    <name evidence="2" type="ORF">BPAG_LOCUS7176</name>
</gene>
<dbReference type="STRING" id="6280.A0A0N4TG77"/>
<evidence type="ECO:0000313" key="4">
    <source>
        <dbReference type="WBParaSite" id="BPAG_0000721501-mRNA-1"/>
    </source>
</evidence>